<comment type="caution">
    <text evidence="4">The sequence shown here is derived from an EMBL/GenBank/DDBJ whole genome shotgun (WGS) entry which is preliminary data.</text>
</comment>
<feature type="chain" id="PRO_5045412603" evidence="2">
    <location>
        <begin position="24"/>
        <end position="256"/>
    </location>
</feature>
<protein>
    <submittedName>
        <fullName evidence="4">DUF642 domain-containing protein</fullName>
    </submittedName>
</protein>
<keyword evidence="1" id="KW-0472">Membrane</keyword>
<dbReference type="InterPro" id="IPR013424">
    <property type="entry name" value="Ice-binding_C"/>
</dbReference>
<keyword evidence="1" id="KW-0812">Transmembrane</keyword>
<feature type="signal peptide" evidence="2">
    <location>
        <begin position="1"/>
        <end position="23"/>
    </location>
</feature>
<organism evidence="4 5">
    <name type="scientific">Alkalimonas mucilaginosa</name>
    <dbReference type="NCBI Taxonomy" id="3057676"/>
    <lineage>
        <taxon>Bacteria</taxon>
        <taxon>Pseudomonadati</taxon>
        <taxon>Pseudomonadota</taxon>
        <taxon>Gammaproteobacteria</taxon>
        <taxon>Alkalimonas</taxon>
    </lineage>
</organism>
<feature type="domain" description="Ice-binding protein C-terminal" evidence="3">
    <location>
        <begin position="233"/>
        <end position="256"/>
    </location>
</feature>
<evidence type="ECO:0000313" key="4">
    <source>
        <dbReference type="EMBL" id="MEE2024691.1"/>
    </source>
</evidence>
<gene>
    <name evidence="4" type="ORF">QWF21_10570</name>
</gene>
<evidence type="ECO:0000313" key="5">
    <source>
        <dbReference type="Proteomes" id="UP001339167"/>
    </source>
</evidence>
<keyword evidence="2" id="KW-0732">Signal</keyword>
<dbReference type="Proteomes" id="UP001339167">
    <property type="component" value="Unassembled WGS sequence"/>
</dbReference>
<evidence type="ECO:0000256" key="2">
    <source>
        <dbReference type="SAM" id="SignalP"/>
    </source>
</evidence>
<dbReference type="Pfam" id="PF07589">
    <property type="entry name" value="PEP-CTERM"/>
    <property type="match status" value="1"/>
</dbReference>
<keyword evidence="1" id="KW-1133">Transmembrane helix</keyword>
<feature type="transmembrane region" description="Helical" evidence="1">
    <location>
        <begin position="232"/>
        <end position="252"/>
    </location>
</feature>
<evidence type="ECO:0000259" key="3">
    <source>
        <dbReference type="Pfam" id="PF07589"/>
    </source>
</evidence>
<proteinExistence type="predicted"/>
<accession>A0ABU7JG73</accession>
<evidence type="ECO:0000256" key="1">
    <source>
        <dbReference type="SAM" id="Phobius"/>
    </source>
</evidence>
<name>A0ABU7JG73_9GAMM</name>
<dbReference type="NCBIfam" id="TIGR02595">
    <property type="entry name" value="PEP_CTERM"/>
    <property type="match status" value="1"/>
</dbReference>
<sequence length="256" mass="27284">MFREKLLPTLVATVAALSFSAHASLISNGSFEQTPGSADCLAQYTHAPYASCDAEVIRTADGNSGGWGVFNQLPGWNLLYGNGIEIQGQNAVGGGFAPAHGDFYVDLDSHFEVANPTGSNAGIYQQLNGLAIGQWYELTFAYGIRTNNENENGLNVFWGEDEASLADSIVLSMIEQSEDAQWFSVSYMLQATSDTMFIGFGAFGDYVRQLDNGNWTSDGSGRGAMLDNVSLVAVPAPATLGLFGLALAGLLLGRRR</sequence>
<dbReference type="RefSeq" id="WP_330088019.1">
    <property type="nucleotide sequence ID" value="NZ_JAUGZK010000007.1"/>
</dbReference>
<reference evidence="4 5" key="1">
    <citation type="submission" date="2023-06" db="EMBL/GenBank/DDBJ databases">
        <title>Alkalimonas sp., MEB004 an alkaliphilic bacterium isolated from Lonar Lake, India.</title>
        <authorList>
            <person name="Joshi A."/>
            <person name="Thite S."/>
        </authorList>
    </citation>
    <scope>NUCLEOTIDE SEQUENCE [LARGE SCALE GENOMIC DNA]</scope>
    <source>
        <strain evidence="4 5">MEB004</strain>
    </source>
</reference>
<dbReference type="Gene3D" id="2.60.120.260">
    <property type="entry name" value="Galactose-binding domain-like"/>
    <property type="match status" value="1"/>
</dbReference>
<keyword evidence="5" id="KW-1185">Reference proteome</keyword>
<dbReference type="EMBL" id="JAUGZK010000007">
    <property type="protein sequence ID" value="MEE2024691.1"/>
    <property type="molecule type" value="Genomic_DNA"/>
</dbReference>